<organism evidence="2 3">
    <name type="scientific">Bartonella koehlerae C-29</name>
    <dbReference type="NCBI Taxonomy" id="1134510"/>
    <lineage>
        <taxon>Bacteria</taxon>
        <taxon>Pseudomonadati</taxon>
        <taxon>Pseudomonadota</taxon>
        <taxon>Alphaproteobacteria</taxon>
        <taxon>Hyphomicrobiales</taxon>
        <taxon>Bartonellaceae</taxon>
        <taxon>Bartonella</taxon>
    </lineage>
</organism>
<gene>
    <name evidence="2" type="ORF">O9A_00707</name>
</gene>
<dbReference type="eggNOG" id="COG4675">
    <property type="taxonomic scope" value="Bacteria"/>
</dbReference>
<dbReference type="RefSeq" id="WP_034458823.1">
    <property type="nucleotide sequence ID" value="NZ_CADEAH010000003.1"/>
</dbReference>
<evidence type="ECO:0000313" key="3">
    <source>
        <dbReference type="Proteomes" id="UP000027015"/>
    </source>
</evidence>
<name>A0A067WHN5_9HYPH</name>
<evidence type="ECO:0000313" key="2">
    <source>
        <dbReference type="EMBL" id="KEC55427.1"/>
    </source>
</evidence>
<feature type="domain" description="Phage tail collar" evidence="1">
    <location>
        <begin position="167"/>
        <end position="222"/>
    </location>
</feature>
<keyword evidence="3" id="KW-1185">Reference proteome</keyword>
<dbReference type="AlphaFoldDB" id="A0A067WHN5"/>
<comment type="caution">
    <text evidence="2">The sequence shown here is derived from an EMBL/GenBank/DDBJ whole genome shotgun (WGS) entry which is preliminary data.</text>
</comment>
<proteinExistence type="predicted"/>
<dbReference type="OrthoDB" id="9810174at2"/>
<dbReference type="PATRIC" id="fig|1134510.3.peg.820"/>
<dbReference type="Pfam" id="PF07484">
    <property type="entry name" value="Collar"/>
    <property type="match status" value="1"/>
</dbReference>
<sequence length="326" mass="36397">MSNIYDWSLKADENAHSDSIINWAEGQPPSSVNDSARAMMQRVREYISDNGGSLDSTFMVNAEDKTTSIILTTASPIEKYKNDIIIRFKARGVNIGTTTVTVNNIEEKPLYKVTNAGVTPLEGGELQTNAIYEMVYNKDVLMEDHDGWYLLNPTPLLPPKIETFPSGFIATFAMQEVPSGWLLCDGAVYERKDYPKLFKAIGDKWGKDSDTTFKVPDFRGMFLRGFDDGRGLDADRQFADQQHDSIRSHTHIGTIEEAGEHTHKFQYYGVGWDSGDIGRRNPFYYRQSSTGVTQSAGAHTHNISLSPTGEAETRPVNTTVVYAIKS</sequence>
<dbReference type="InterPro" id="IPR037053">
    <property type="entry name" value="Phage_tail_collar_dom_sf"/>
</dbReference>
<dbReference type="STRING" id="1134510.O9A_00707"/>
<dbReference type="HOGENOM" id="CLU_050492_0_0_5"/>
<accession>A0A067WHN5</accession>
<dbReference type="Gene3D" id="3.90.1340.10">
    <property type="entry name" value="Phage tail collar domain"/>
    <property type="match status" value="1"/>
</dbReference>
<evidence type="ECO:0000259" key="1">
    <source>
        <dbReference type="Pfam" id="PF07484"/>
    </source>
</evidence>
<protein>
    <recommendedName>
        <fullName evidence="1">Phage tail collar domain-containing protein</fullName>
    </recommendedName>
</protein>
<dbReference type="Proteomes" id="UP000027015">
    <property type="component" value="Unassembled WGS sequence"/>
</dbReference>
<dbReference type="EMBL" id="AHPL01000007">
    <property type="protein sequence ID" value="KEC55427.1"/>
    <property type="molecule type" value="Genomic_DNA"/>
</dbReference>
<dbReference type="InterPro" id="IPR011083">
    <property type="entry name" value="Phage_tail_collar_dom"/>
</dbReference>
<dbReference type="SUPFAM" id="SSF88874">
    <property type="entry name" value="Receptor-binding domain of short tail fibre protein gp12"/>
    <property type="match status" value="1"/>
</dbReference>
<reference evidence="2 3" key="1">
    <citation type="submission" date="2012-04" db="EMBL/GenBank/DDBJ databases">
        <title>The Genome Sequence of Bartonella koehlerae C-29.</title>
        <authorList>
            <consortium name="The Broad Institute Genome Sequencing Platform"/>
            <consortium name="The Broad Institute Genome Sequencing Center for Infectious Disease"/>
            <person name="Feldgarden M."/>
            <person name="Kirby J."/>
            <person name="Kosoy M."/>
            <person name="Birtles R."/>
            <person name="Probert W.S."/>
            <person name="Chiaraviglio L."/>
            <person name="Walker B."/>
            <person name="Young S.K."/>
            <person name="Zeng Q."/>
            <person name="Gargeya S."/>
            <person name="Fitzgerald M."/>
            <person name="Haas B."/>
            <person name="Abouelleil A."/>
            <person name="Alvarado L."/>
            <person name="Arachchi H.M."/>
            <person name="Berlin A.M."/>
            <person name="Chapman S.B."/>
            <person name="Goldberg J."/>
            <person name="Griggs A."/>
            <person name="Gujja S."/>
            <person name="Hansen M."/>
            <person name="Howarth C."/>
            <person name="Imamovic A."/>
            <person name="Larimer J."/>
            <person name="McCowen C."/>
            <person name="Montmayeur A."/>
            <person name="Murphy C."/>
            <person name="Neiman D."/>
            <person name="Pearson M."/>
            <person name="Priest M."/>
            <person name="Roberts A."/>
            <person name="Saif S."/>
            <person name="Shea T."/>
            <person name="Sisk P."/>
            <person name="Sykes S."/>
            <person name="Wortman J."/>
            <person name="Nusbaum C."/>
            <person name="Birren B."/>
        </authorList>
    </citation>
    <scope>NUCLEOTIDE SEQUENCE [LARGE SCALE GENOMIC DNA]</scope>
    <source>
        <strain evidence="2 3">C-29</strain>
    </source>
</reference>